<proteinExistence type="predicted"/>
<dbReference type="EC" id="2.7.1.49" evidence="2"/>
<dbReference type="PANTHER" id="PTHR20858:SF17">
    <property type="entry name" value="HYDROXYMETHYLPYRIMIDINE_PHOSPHOMETHYLPYRIMIDINE KINASE THI20-RELATED"/>
    <property type="match status" value="1"/>
</dbReference>
<comment type="pathway">
    <text evidence="1">Cofactor biosynthesis; thiamine diphosphate biosynthesis.</text>
</comment>
<dbReference type="InterPro" id="IPR029056">
    <property type="entry name" value="Ribokinase-like"/>
</dbReference>
<gene>
    <name evidence="9" type="ORF">X474_27305</name>
</gene>
<dbReference type="EMBL" id="AZAC01000078">
    <property type="protein sequence ID" value="KIX10921.1"/>
    <property type="molecule type" value="Genomic_DNA"/>
</dbReference>
<keyword evidence="10" id="KW-1185">Reference proteome</keyword>
<dbReference type="GO" id="GO:0008902">
    <property type="term" value="F:hydroxymethylpyrimidine kinase activity"/>
    <property type="evidence" value="ECO:0007669"/>
    <property type="project" value="UniProtKB-EC"/>
</dbReference>
<dbReference type="Gene3D" id="3.40.225.10">
    <property type="entry name" value="Class II aldolase/adducin N-terminal domain"/>
    <property type="match status" value="1"/>
</dbReference>
<dbReference type="SUPFAM" id="SSF53639">
    <property type="entry name" value="AraD/HMP-PK domain-like"/>
    <property type="match status" value="1"/>
</dbReference>
<name>A0A0D2J5E8_9BACT</name>
<comment type="caution">
    <text evidence="9">The sequence shown here is derived from an EMBL/GenBank/DDBJ whole genome shotgun (WGS) entry which is preliminary data.</text>
</comment>
<feature type="domain" description="Pyridoxamine kinase/Phosphomethylpyrimidine kinase" evidence="7">
    <location>
        <begin position="13"/>
        <end position="255"/>
    </location>
</feature>
<dbReference type="PANTHER" id="PTHR20858">
    <property type="entry name" value="PHOSPHOMETHYLPYRIMIDINE KINASE"/>
    <property type="match status" value="1"/>
</dbReference>
<dbReference type="RefSeq" id="WP_044352742.1">
    <property type="nucleotide sequence ID" value="NZ_AZAC01000078.1"/>
</dbReference>
<dbReference type="InterPro" id="IPR013749">
    <property type="entry name" value="PM/HMP-P_kinase-1"/>
</dbReference>
<dbReference type="SUPFAM" id="SSF53613">
    <property type="entry name" value="Ribokinase-like"/>
    <property type="match status" value="1"/>
</dbReference>
<reference evidence="9 10" key="1">
    <citation type="submission" date="2013-11" db="EMBL/GenBank/DDBJ databases">
        <title>Metagenomic analysis of a methanogenic consortium involved in long chain n-alkane degradation.</title>
        <authorList>
            <person name="Davidova I.A."/>
            <person name="Callaghan A.V."/>
            <person name="Wawrik B."/>
            <person name="Pruitt S."/>
            <person name="Marks C."/>
            <person name="Duncan K.E."/>
            <person name="Suflita J.M."/>
        </authorList>
    </citation>
    <scope>NUCLEOTIDE SEQUENCE [LARGE SCALE GENOMIC DNA]</scope>
    <source>
        <strain evidence="9 10">SPR</strain>
    </source>
</reference>
<evidence type="ECO:0000256" key="5">
    <source>
        <dbReference type="ARBA" id="ARBA00022777"/>
    </source>
</evidence>
<dbReference type="GO" id="GO:0008972">
    <property type="term" value="F:phosphomethylpyrimidine kinase activity"/>
    <property type="evidence" value="ECO:0007669"/>
    <property type="project" value="InterPro"/>
</dbReference>
<dbReference type="Pfam" id="PF10120">
    <property type="entry name" value="ThiN"/>
    <property type="match status" value="1"/>
</dbReference>
<dbReference type="GO" id="GO:0005829">
    <property type="term" value="C:cytosol"/>
    <property type="evidence" value="ECO:0007669"/>
    <property type="project" value="TreeGrafter"/>
</dbReference>
<dbReference type="OrthoDB" id="9810880at2"/>
<dbReference type="InterPro" id="IPR019293">
    <property type="entry name" value="ThiN"/>
</dbReference>
<keyword evidence="4" id="KW-0547">Nucleotide-binding</keyword>
<dbReference type="NCBIfam" id="TIGR00097">
    <property type="entry name" value="HMP-P_kinase"/>
    <property type="match status" value="1"/>
</dbReference>
<dbReference type="UniPathway" id="UPA00060">
    <property type="reaction ID" value="UER00138"/>
</dbReference>
<dbReference type="InterPro" id="IPR036409">
    <property type="entry name" value="Aldolase_II/adducin_N_sf"/>
</dbReference>
<evidence type="ECO:0000259" key="7">
    <source>
        <dbReference type="Pfam" id="PF08543"/>
    </source>
</evidence>
<dbReference type="GO" id="GO:0005524">
    <property type="term" value="F:ATP binding"/>
    <property type="evidence" value="ECO:0007669"/>
    <property type="project" value="UniProtKB-KW"/>
</dbReference>
<dbReference type="Gene3D" id="3.40.1190.20">
    <property type="match status" value="1"/>
</dbReference>
<dbReference type="STRING" id="1429043.X474_27305"/>
<evidence type="ECO:0000256" key="2">
    <source>
        <dbReference type="ARBA" id="ARBA00012135"/>
    </source>
</evidence>
<dbReference type="CDD" id="cd01169">
    <property type="entry name" value="HMPP_kinase"/>
    <property type="match status" value="1"/>
</dbReference>
<dbReference type="AlphaFoldDB" id="A0A0D2J5E8"/>
<dbReference type="Proteomes" id="UP000032233">
    <property type="component" value="Unassembled WGS sequence"/>
</dbReference>
<keyword evidence="6" id="KW-0067">ATP-binding</keyword>
<dbReference type="FunCoup" id="A0A0D2J5E8">
    <property type="interactions" value="504"/>
</dbReference>
<keyword evidence="3 9" id="KW-0808">Transferase</keyword>
<feature type="domain" description="Thiamine-phosphate synthase ThiN" evidence="8">
    <location>
        <begin position="273"/>
        <end position="440"/>
    </location>
</feature>
<dbReference type="PATRIC" id="fig|1429043.3.peg.5790"/>
<dbReference type="FunFam" id="3.40.1190.20:FF:000003">
    <property type="entry name" value="Phosphomethylpyrimidine kinase ThiD"/>
    <property type="match status" value="1"/>
</dbReference>
<evidence type="ECO:0000256" key="3">
    <source>
        <dbReference type="ARBA" id="ARBA00022679"/>
    </source>
</evidence>
<protein>
    <recommendedName>
        <fullName evidence="2">hydroxymethylpyrimidine kinase</fullName>
        <ecNumber evidence="2">2.7.1.49</ecNumber>
    </recommendedName>
</protein>
<dbReference type="InParanoid" id="A0A0D2J5E8"/>
<organism evidence="9 10">
    <name type="scientific">Dethiosulfatarculus sandiegensis</name>
    <dbReference type="NCBI Taxonomy" id="1429043"/>
    <lineage>
        <taxon>Bacteria</taxon>
        <taxon>Pseudomonadati</taxon>
        <taxon>Thermodesulfobacteriota</taxon>
        <taxon>Desulfarculia</taxon>
        <taxon>Desulfarculales</taxon>
        <taxon>Desulfarculaceae</taxon>
        <taxon>Dethiosulfatarculus</taxon>
    </lineage>
</organism>
<dbReference type="GO" id="GO:0009229">
    <property type="term" value="P:thiamine diphosphate biosynthetic process"/>
    <property type="evidence" value="ECO:0007669"/>
    <property type="project" value="UniProtKB-UniPathway"/>
</dbReference>
<sequence length="447" mass="46830">MPLAKVMIIAGSDSGGGAGIQADLKAVTVLGGHAMTVITALTAQNTRGVQGVHAVPLDFVRRQFDAVADDIEVDAIKTGMLHSAELVELAAELVKGLDRPLVVDPVMVAKGGDRLLAEDAVRAVKEKLIPLATLVTPNLDEAEALLEREVRNTEQMIQAARDLVAMGAKAALIKGGHLETDPADVLFDGEEVHEFKAARIDTPHTHGTGCTLASSCATLLAQGREVSVAVERARLLVRRGIAGGLAIGKGHGPVNAMADLEPRLALGGGLARVQAAMDRLEQEPGLGFIIPEVRGQIGYALPGAAGPGEVIAIQGRITDMNGRLKAAGPAKAGASQHVAKIVLTACAADPEKRCAMALCFDEDLIEKARSLGWQVGEFSRADEPADVKAREGSTLEWGTGHVIEQMGLVPDLIFDRGEVGKEPVMRLLSRTPEELVAKVLALAGKEA</sequence>
<evidence type="ECO:0000259" key="8">
    <source>
        <dbReference type="Pfam" id="PF10120"/>
    </source>
</evidence>
<evidence type="ECO:0000256" key="4">
    <source>
        <dbReference type="ARBA" id="ARBA00022741"/>
    </source>
</evidence>
<keyword evidence="5 9" id="KW-0418">Kinase</keyword>
<evidence type="ECO:0000256" key="1">
    <source>
        <dbReference type="ARBA" id="ARBA00004948"/>
    </source>
</evidence>
<dbReference type="Pfam" id="PF08543">
    <property type="entry name" value="Phos_pyr_kin"/>
    <property type="match status" value="1"/>
</dbReference>
<dbReference type="InterPro" id="IPR004399">
    <property type="entry name" value="HMP/HMP-P_kinase_dom"/>
</dbReference>
<dbReference type="GO" id="GO:0009228">
    <property type="term" value="P:thiamine biosynthetic process"/>
    <property type="evidence" value="ECO:0007669"/>
    <property type="project" value="InterPro"/>
</dbReference>
<evidence type="ECO:0000256" key="6">
    <source>
        <dbReference type="ARBA" id="ARBA00022840"/>
    </source>
</evidence>
<evidence type="ECO:0000313" key="9">
    <source>
        <dbReference type="EMBL" id="KIX10921.1"/>
    </source>
</evidence>
<evidence type="ECO:0000313" key="10">
    <source>
        <dbReference type="Proteomes" id="UP000032233"/>
    </source>
</evidence>
<accession>A0A0D2J5E8</accession>